<name>A0ABD5ZMD1_9EURY</name>
<feature type="region of interest" description="Disordered" evidence="1">
    <location>
        <begin position="221"/>
        <end position="242"/>
    </location>
</feature>
<evidence type="ECO:0000313" key="3">
    <source>
        <dbReference type="Proteomes" id="UP001596398"/>
    </source>
</evidence>
<dbReference type="AlphaFoldDB" id="A0ABD5ZMD1"/>
<organism evidence="2 3">
    <name type="scientific">Halosegnis marinus</name>
    <dbReference type="NCBI Taxonomy" id="3034023"/>
    <lineage>
        <taxon>Archaea</taxon>
        <taxon>Methanobacteriati</taxon>
        <taxon>Methanobacteriota</taxon>
        <taxon>Stenosarchaea group</taxon>
        <taxon>Halobacteria</taxon>
        <taxon>Halobacteriales</taxon>
        <taxon>Natronomonadaceae</taxon>
        <taxon>Halosegnis</taxon>
    </lineage>
</organism>
<evidence type="ECO:0000256" key="1">
    <source>
        <dbReference type="SAM" id="MobiDB-lite"/>
    </source>
</evidence>
<proteinExistence type="predicted"/>
<dbReference type="InterPro" id="IPR036983">
    <property type="entry name" value="AIM24_sf"/>
</dbReference>
<feature type="compositionally biased region" description="Low complexity" evidence="1">
    <location>
        <begin position="222"/>
        <end position="242"/>
    </location>
</feature>
<gene>
    <name evidence="2" type="ORF">ACFQJ4_04625</name>
</gene>
<accession>A0ABD5ZMD1</accession>
<dbReference type="Proteomes" id="UP001596398">
    <property type="component" value="Unassembled WGS sequence"/>
</dbReference>
<keyword evidence="3" id="KW-1185">Reference proteome</keyword>
<dbReference type="EMBL" id="JBHTAP010000001">
    <property type="protein sequence ID" value="MFC7234600.1"/>
    <property type="molecule type" value="Genomic_DNA"/>
</dbReference>
<sequence>MDYDIAHRPSEATVTVELGPGERAVAEAGALVAHTDGIDIETGARGGVFGSLKRMLGGESFFVNTFSAGDSTGEVTFAGPLPGDVVHVGVGGTEGDLFATAGSFLAASGGVEVDTEFGGARTFLGGEGLFLLRLSGDGPAWLTSYGAIDRRDLADGETYVVDTGHVVAFRDAEWDTRRVGGLKSTLFSGEGLVCTFTGPGTVWTQTRSPDAFVAWLAGRLPSGTSSSSADTSRGGSDFSVRF</sequence>
<dbReference type="RefSeq" id="WP_276235605.1">
    <property type="nucleotide sequence ID" value="NZ_CP119802.1"/>
</dbReference>
<protein>
    <submittedName>
        <fullName evidence="2">TIGR00266 family protein</fullName>
    </submittedName>
</protein>
<comment type="caution">
    <text evidence="2">The sequence shown here is derived from an EMBL/GenBank/DDBJ whole genome shotgun (WGS) entry which is preliminary data.</text>
</comment>
<dbReference type="PANTHER" id="PTHR43657">
    <property type="entry name" value="TRYPTOPHAN RNA-BINDING ATTENUATOR PROTEIN-LIKE PROTEIN"/>
    <property type="match status" value="1"/>
</dbReference>
<dbReference type="InterPro" id="IPR016031">
    <property type="entry name" value="Trp_RNA-bd_attenuator-like_dom"/>
</dbReference>
<dbReference type="SUPFAM" id="SSF51219">
    <property type="entry name" value="TRAP-like"/>
    <property type="match status" value="1"/>
</dbReference>
<reference evidence="2 3" key="1">
    <citation type="journal article" date="2019" name="Int. J. Syst. Evol. Microbiol.">
        <title>The Global Catalogue of Microorganisms (GCM) 10K type strain sequencing project: providing services to taxonomists for standard genome sequencing and annotation.</title>
        <authorList>
            <consortium name="The Broad Institute Genomics Platform"/>
            <consortium name="The Broad Institute Genome Sequencing Center for Infectious Disease"/>
            <person name="Wu L."/>
            <person name="Ma J."/>
        </authorList>
    </citation>
    <scope>NUCLEOTIDE SEQUENCE [LARGE SCALE GENOMIC DNA]</scope>
    <source>
        <strain evidence="2 3">DT85</strain>
    </source>
</reference>
<dbReference type="InterPro" id="IPR002838">
    <property type="entry name" value="AIM24"/>
</dbReference>
<dbReference type="Gene3D" id="3.60.160.10">
    <property type="entry name" value="Mitochondrial biogenesis AIM24"/>
    <property type="match status" value="1"/>
</dbReference>
<evidence type="ECO:0000313" key="2">
    <source>
        <dbReference type="EMBL" id="MFC7234600.1"/>
    </source>
</evidence>
<dbReference type="GeneID" id="79266268"/>
<dbReference type="NCBIfam" id="TIGR00266">
    <property type="entry name" value="TIGR00266 family protein"/>
    <property type="match status" value="1"/>
</dbReference>
<dbReference type="PANTHER" id="PTHR43657:SF1">
    <property type="entry name" value="ALTERED INHERITANCE OF MITOCHONDRIA PROTEIN 24, MITOCHONDRIAL"/>
    <property type="match status" value="1"/>
</dbReference>
<dbReference type="Pfam" id="PF01987">
    <property type="entry name" value="AIM24"/>
    <property type="match status" value="1"/>
</dbReference>